<comment type="caution">
    <text evidence="5">The sequence shown here is derived from an EMBL/GenBank/DDBJ whole genome shotgun (WGS) entry which is preliminary data.</text>
</comment>
<dbReference type="AlphaFoldDB" id="A0A4Q7KN16"/>
<sequence length="348" mass="35432">MAAVAVVLLTVAGGAVAVTAFGADLGLRDPAGEPATSGPPATAPVIRGTLVDTRRESGKLSYGDVTPVAGRLGGTVTELAAVGSTVHRGQSLYRADNTPVVLLYGPLPAYRVLAPGTVGADVQQFEQNLKALGYKGFAVDDKYAEATAAAVKKWQKSLGLPETGVVELGRVVYAPGPVRVDAHKSAVGDELQPGRELLGRTGSTRVVVVELAVSAQRLARTGTPVSVTLPNGTVAGGRIARSRTIVAPGTAATQTTKIEVTVTVDDEQVLAGLDQASVDVAFTASRRENVLSVPVAALLALPEGGYGVQIVDGAGTRVVPVQTGMFANGRVEITGAGITESTRVGVPS</sequence>
<feature type="chain" id="PRO_5038819098" evidence="3">
    <location>
        <begin position="18"/>
        <end position="348"/>
    </location>
</feature>
<keyword evidence="3" id="KW-0732">Signal</keyword>
<evidence type="ECO:0000313" key="6">
    <source>
        <dbReference type="Proteomes" id="UP000294257"/>
    </source>
</evidence>
<proteinExistence type="predicted"/>
<reference evidence="5 6" key="1">
    <citation type="submission" date="2019-02" db="EMBL/GenBank/DDBJ databases">
        <title>Genomic Encyclopedia of Type Strains, Phase IV (KMG-IV): sequencing the most valuable type-strain genomes for metagenomic binning, comparative biology and taxonomic classification.</title>
        <authorList>
            <person name="Goeker M."/>
        </authorList>
    </citation>
    <scope>NUCLEOTIDE SEQUENCE [LARGE SCALE GENOMIC DNA]</scope>
    <source>
        <strain evidence="5 6">DSM 101727</strain>
    </source>
</reference>
<dbReference type="Gene3D" id="1.10.101.10">
    <property type="entry name" value="PGBD-like superfamily/PGBD"/>
    <property type="match status" value="1"/>
</dbReference>
<dbReference type="GO" id="GO:0030313">
    <property type="term" value="C:cell envelope"/>
    <property type="evidence" value="ECO:0007669"/>
    <property type="project" value="UniProtKB-SubCell"/>
</dbReference>
<dbReference type="Gene3D" id="2.40.420.20">
    <property type="match status" value="1"/>
</dbReference>
<comment type="subcellular location">
    <subcellularLocation>
        <location evidence="1">Cell envelope</location>
    </subcellularLocation>
</comment>
<evidence type="ECO:0000256" key="1">
    <source>
        <dbReference type="ARBA" id="ARBA00004196"/>
    </source>
</evidence>
<organism evidence="5 6">
    <name type="scientific">Herbihabitans rhizosphaerae</name>
    <dbReference type="NCBI Taxonomy" id="1872711"/>
    <lineage>
        <taxon>Bacteria</taxon>
        <taxon>Bacillati</taxon>
        <taxon>Actinomycetota</taxon>
        <taxon>Actinomycetes</taxon>
        <taxon>Pseudonocardiales</taxon>
        <taxon>Pseudonocardiaceae</taxon>
        <taxon>Herbihabitans</taxon>
    </lineage>
</organism>
<dbReference type="PANTHER" id="PTHR32347">
    <property type="entry name" value="EFFLUX SYSTEM COMPONENT YKNX-RELATED"/>
    <property type="match status" value="1"/>
</dbReference>
<dbReference type="Proteomes" id="UP000294257">
    <property type="component" value="Unassembled WGS sequence"/>
</dbReference>
<dbReference type="SUPFAM" id="SSF47090">
    <property type="entry name" value="PGBD-like"/>
    <property type="match status" value="1"/>
</dbReference>
<evidence type="ECO:0000313" key="5">
    <source>
        <dbReference type="EMBL" id="RZS37754.1"/>
    </source>
</evidence>
<keyword evidence="6" id="KW-1185">Reference proteome</keyword>
<feature type="signal peptide" evidence="3">
    <location>
        <begin position="1"/>
        <end position="17"/>
    </location>
</feature>
<protein>
    <submittedName>
        <fullName evidence="5">Multidrug efflux pump subunit AcrA (Membrane-fusion protein)</fullName>
    </submittedName>
</protein>
<dbReference type="InterPro" id="IPR036366">
    <property type="entry name" value="PGBDSf"/>
</dbReference>
<dbReference type="EMBL" id="SGWQ01000005">
    <property type="protein sequence ID" value="RZS37754.1"/>
    <property type="molecule type" value="Genomic_DNA"/>
</dbReference>
<evidence type="ECO:0000256" key="2">
    <source>
        <dbReference type="ARBA" id="ARBA00023054"/>
    </source>
</evidence>
<dbReference type="Pfam" id="PF01471">
    <property type="entry name" value="PG_binding_1"/>
    <property type="match status" value="1"/>
</dbReference>
<dbReference type="InterPro" id="IPR002477">
    <property type="entry name" value="Peptidoglycan-bd-like"/>
</dbReference>
<keyword evidence="2" id="KW-0175">Coiled coil</keyword>
<dbReference type="InterPro" id="IPR050465">
    <property type="entry name" value="UPF0194_transport"/>
</dbReference>
<evidence type="ECO:0000259" key="4">
    <source>
        <dbReference type="Pfam" id="PF01471"/>
    </source>
</evidence>
<dbReference type="PANTHER" id="PTHR32347:SF27">
    <property type="entry name" value="RND EFFLUX PUMP MEMBRANE FUSION PROTEIN BARREL-SANDWICH DOMAIN-CONTAINING PROTEIN"/>
    <property type="match status" value="1"/>
</dbReference>
<accession>A0A4Q7KN16</accession>
<gene>
    <name evidence="5" type="ORF">EV193_105312</name>
</gene>
<dbReference type="InterPro" id="IPR036365">
    <property type="entry name" value="PGBD-like_sf"/>
</dbReference>
<feature type="domain" description="Peptidoglycan binding-like" evidence="4">
    <location>
        <begin position="119"/>
        <end position="166"/>
    </location>
</feature>
<evidence type="ECO:0000256" key="3">
    <source>
        <dbReference type="SAM" id="SignalP"/>
    </source>
</evidence>
<name>A0A4Q7KN16_9PSEU</name>